<dbReference type="PANTHER" id="PTHR15976">
    <property type="entry name" value="CONSTITUTIVE COACTIVATOR OF PEROXISOME PROLIFERATOR-ACTIVATED RECEPTOR GAMMA"/>
    <property type="match status" value="1"/>
</dbReference>
<dbReference type="InterPro" id="IPR026784">
    <property type="entry name" value="Coact_PPARg"/>
</dbReference>
<proteinExistence type="predicted"/>
<feature type="compositionally biased region" description="Low complexity" evidence="1">
    <location>
        <begin position="803"/>
        <end position="816"/>
    </location>
</feature>
<sequence length="870" mass="98511">MIKTDSKAEVKPFALRYTKAATQNGGSSSPTRMPSHTKILPPFTSLSLVPNELKNLIRKQPEVVVADLLRNNPSMVLIDAGSPQVLARLYGGFHPDWVCGGLWTNSSNFTGCIAKFCKDKKHKLVIAFDSSIDSNNLNSWLARMEWDYENMREIFHVVQGSGHAPISSMPMGRLAPLWFPPTGLQTTLRLICLSLGIKLACTLYEHEPELVAVPDVTKPESKSLMDEVGVFFTNSLEFLCYTDLNVANMLWGESLKLNMRGDRMTGKTIDRDEVAGTLGIAKESLDAGLLYYGTRYFLDYSSTEKSKALQEHDEEKKAGRADFDPTEDLHHEMHAALTAEDSKPERRLKQTLSIMRQVHQDGINKKNSLNVGESLLPSLEHVTRCLKEGTTLPPDLTELSRDDEQAKIEGYMARLRSRAEDAFFEIGGRLIEGRLQTPPEPYYKEGTKIVFPHQMRFTKAFLEHLEKHHRSGHNHEWIGQLVFAADPTIRLAYTLGDRGHMMLKLKESPKMCFRGIRLRAYGFLFGSASAQDFALDNAPQQVYVREIDYAGIDVVTPSHLSPDISRITPSSEALWGNNDRGKKLFILLNIVFGGYVPRNWESMFAIIPEHCWVPVIAVRYMLDRCSGMFVPEDFLDVLLATVASVALSRSQNPTRLMLSDYDRTQQDANLVMDGNSITFASYFMTAVEHVIFANDVVHQAIPLDKVTPTQYFDGNIFHTFYELRKRNNTLEGFLDKPEQKMAYFLKCRHVVLHDFRDPEVHELLLWPRADTADSLIRNRIVPANVLDKANVQPRRNEQKRNWEAAADPQQPPQAEQRSGVMPNPYGFQPIPQPQPVISMVPLLQTPQPLFVDQMSGQFYHAPPPNTYPSY</sequence>
<accession>A0A1W0X0R5</accession>
<dbReference type="Proteomes" id="UP000192578">
    <property type="component" value="Unassembled WGS sequence"/>
</dbReference>
<dbReference type="AlphaFoldDB" id="A0A1W0X0R5"/>
<dbReference type="PANTHER" id="PTHR15976:SF16">
    <property type="entry name" value="ASTEROID DOMAIN-CONTAINING PROTEIN"/>
    <property type="match status" value="1"/>
</dbReference>
<keyword evidence="3" id="KW-1185">Reference proteome</keyword>
<protein>
    <recommendedName>
        <fullName evidence="4">Constitutive coactivator of peroxisome proliferator-activated receptor gamma</fullName>
    </recommendedName>
</protein>
<organism evidence="2 3">
    <name type="scientific">Hypsibius exemplaris</name>
    <name type="common">Freshwater tardigrade</name>
    <dbReference type="NCBI Taxonomy" id="2072580"/>
    <lineage>
        <taxon>Eukaryota</taxon>
        <taxon>Metazoa</taxon>
        <taxon>Ecdysozoa</taxon>
        <taxon>Tardigrada</taxon>
        <taxon>Eutardigrada</taxon>
        <taxon>Parachela</taxon>
        <taxon>Hypsibioidea</taxon>
        <taxon>Hypsibiidae</taxon>
        <taxon>Hypsibius</taxon>
    </lineage>
</organism>
<dbReference type="GO" id="GO:0005634">
    <property type="term" value="C:nucleus"/>
    <property type="evidence" value="ECO:0007669"/>
    <property type="project" value="TreeGrafter"/>
</dbReference>
<reference evidence="3" key="1">
    <citation type="submission" date="2017-01" db="EMBL/GenBank/DDBJ databases">
        <title>Comparative genomics of anhydrobiosis in the tardigrade Hypsibius dujardini.</title>
        <authorList>
            <person name="Yoshida Y."/>
            <person name="Koutsovoulos G."/>
            <person name="Laetsch D."/>
            <person name="Stevens L."/>
            <person name="Kumar S."/>
            <person name="Horikawa D."/>
            <person name="Ishino K."/>
            <person name="Komine S."/>
            <person name="Tomita M."/>
            <person name="Blaxter M."/>
            <person name="Arakawa K."/>
        </authorList>
    </citation>
    <scope>NUCLEOTIDE SEQUENCE [LARGE SCALE GENOMIC DNA]</scope>
    <source>
        <strain evidence="3">Z151</strain>
    </source>
</reference>
<evidence type="ECO:0000313" key="3">
    <source>
        <dbReference type="Proteomes" id="UP000192578"/>
    </source>
</evidence>
<evidence type="ECO:0000313" key="2">
    <source>
        <dbReference type="EMBL" id="OQV21087.1"/>
    </source>
</evidence>
<evidence type="ECO:0000256" key="1">
    <source>
        <dbReference type="SAM" id="MobiDB-lite"/>
    </source>
</evidence>
<dbReference type="OrthoDB" id="10061469at2759"/>
<gene>
    <name evidence="2" type="ORF">BV898_04851</name>
</gene>
<feature type="region of interest" description="Disordered" evidence="1">
    <location>
        <begin position="789"/>
        <end position="826"/>
    </location>
</feature>
<comment type="caution">
    <text evidence="2">The sequence shown here is derived from an EMBL/GenBank/DDBJ whole genome shotgun (WGS) entry which is preliminary data.</text>
</comment>
<name>A0A1W0X0R5_HYPEX</name>
<dbReference type="EMBL" id="MTYJ01000025">
    <property type="protein sequence ID" value="OQV21087.1"/>
    <property type="molecule type" value="Genomic_DNA"/>
</dbReference>
<feature type="region of interest" description="Disordered" evidence="1">
    <location>
        <begin position="308"/>
        <end position="327"/>
    </location>
</feature>
<evidence type="ECO:0008006" key="4">
    <source>
        <dbReference type="Google" id="ProtNLM"/>
    </source>
</evidence>